<gene>
    <name evidence="1" type="ORF">SAV14893_039070</name>
    <name evidence="2" type="ORF">SAV31267_047980</name>
</gene>
<evidence type="ECO:0000313" key="1">
    <source>
        <dbReference type="EMBL" id="GDY64514.1"/>
    </source>
</evidence>
<dbReference type="AlphaFoldDB" id="A0A4D4MT52"/>
<reference evidence="2 3" key="1">
    <citation type="submission" date="2019-04" db="EMBL/GenBank/DDBJ databases">
        <title>Draft genome sequences of Streptomyces avermitilis ATCC 31267.</title>
        <authorList>
            <person name="Komaki H."/>
            <person name="Tamura T."/>
            <person name="Hosoyama A."/>
        </authorList>
    </citation>
    <scope>NUCLEOTIDE SEQUENCE [LARGE SCALE GENOMIC DNA]</scope>
    <source>
        <strain evidence="2 3">ATCC 31267</strain>
    </source>
</reference>
<evidence type="ECO:0000313" key="2">
    <source>
        <dbReference type="EMBL" id="GDY75313.1"/>
    </source>
</evidence>
<sequence length="54" mass="6223">MITQVELRMRATGPGTRRPVFYWDEGGTFTYDRTLSYAWIADPGSECSSRVHRP</sequence>
<dbReference type="Proteomes" id="UP000299211">
    <property type="component" value="Unassembled WGS sequence"/>
</dbReference>
<evidence type="ECO:0000313" key="3">
    <source>
        <dbReference type="Proteomes" id="UP000299211"/>
    </source>
</evidence>
<dbReference type="EMBL" id="BJHX01000001">
    <property type="protein sequence ID" value="GDY64514.1"/>
    <property type="molecule type" value="Genomic_DNA"/>
</dbReference>
<name>A0A4D4MT52_STRAX</name>
<protein>
    <submittedName>
        <fullName evidence="2">Uncharacterized protein</fullName>
    </submittedName>
</protein>
<dbReference type="EMBL" id="BJHY01000001">
    <property type="protein sequence ID" value="GDY75313.1"/>
    <property type="molecule type" value="Genomic_DNA"/>
</dbReference>
<organism evidence="2 3">
    <name type="scientific">Streptomyces avermitilis</name>
    <dbReference type="NCBI Taxonomy" id="33903"/>
    <lineage>
        <taxon>Bacteria</taxon>
        <taxon>Bacillati</taxon>
        <taxon>Actinomycetota</taxon>
        <taxon>Actinomycetes</taxon>
        <taxon>Kitasatosporales</taxon>
        <taxon>Streptomycetaceae</taxon>
        <taxon>Streptomyces</taxon>
    </lineage>
</organism>
<reference evidence="1 4" key="2">
    <citation type="submission" date="2019-04" db="EMBL/GenBank/DDBJ databases">
        <title>Draft genome sequences of Streptomyces avermitilis NBRC 14893.</title>
        <authorList>
            <person name="Komaki H."/>
            <person name="Tamura T."/>
            <person name="Hosoyama A."/>
        </authorList>
    </citation>
    <scope>NUCLEOTIDE SEQUENCE [LARGE SCALE GENOMIC DNA]</scope>
    <source>
        <strain evidence="1 4">NBRC 14893</strain>
    </source>
</reference>
<comment type="caution">
    <text evidence="2">The sequence shown here is derived from an EMBL/GenBank/DDBJ whole genome shotgun (WGS) entry which is preliminary data.</text>
</comment>
<dbReference type="RefSeq" id="WP_170220382.1">
    <property type="nucleotide sequence ID" value="NZ_MTJO01000001.1"/>
</dbReference>
<evidence type="ECO:0000313" key="4">
    <source>
        <dbReference type="Proteomes" id="UP000302139"/>
    </source>
</evidence>
<dbReference type="Proteomes" id="UP000302139">
    <property type="component" value="Unassembled WGS sequence"/>
</dbReference>
<accession>A0A4D4MT52</accession>
<proteinExistence type="predicted"/>